<dbReference type="Pfam" id="PF01545">
    <property type="entry name" value="Cation_efflux"/>
    <property type="match status" value="1"/>
</dbReference>
<dbReference type="InterPro" id="IPR027469">
    <property type="entry name" value="Cation_efflux_TMD_sf"/>
</dbReference>
<keyword evidence="4 7" id="KW-1133">Transmembrane helix</keyword>
<gene>
    <name evidence="9" type="ORF">CCC_01473</name>
</gene>
<evidence type="ECO:0000256" key="1">
    <source>
        <dbReference type="ARBA" id="ARBA00004141"/>
    </source>
</evidence>
<evidence type="ECO:0000256" key="4">
    <source>
        <dbReference type="ARBA" id="ARBA00022989"/>
    </source>
</evidence>
<dbReference type="InterPro" id="IPR002524">
    <property type="entry name" value="Cation_efflux"/>
</dbReference>
<dbReference type="Proteomes" id="UP000031971">
    <property type="component" value="Unassembled WGS sequence"/>
</dbReference>
<feature type="transmembrane region" description="Helical" evidence="7">
    <location>
        <begin position="207"/>
        <end position="227"/>
    </location>
</feature>
<proteinExistence type="predicted"/>
<dbReference type="NCBIfam" id="NF033827">
    <property type="entry name" value="CDF_efflux_DmeF"/>
    <property type="match status" value="1"/>
</dbReference>
<keyword evidence="10" id="KW-1185">Reference proteome</keyword>
<evidence type="ECO:0000259" key="8">
    <source>
        <dbReference type="Pfam" id="PF01545"/>
    </source>
</evidence>
<dbReference type="SUPFAM" id="SSF161111">
    <property type="entry name" value="Cation efflux protein transmembrane domain-like"/>
    <property type="match status" value="1"/>
</dbReference>
<sequence>MHVHNLSSWQHSHHFQSGLEASAERRTKIVVALTIAMMVAEIAAGTIFNSMALLADGWHMSTHAGALGIAAFAYAFARSHADDQRFTFGTGKVGTLGGFTSAIILCMVALLMVWESANRLMTVQAIAFDEALMVAVIGLVVNVVSAGILGGHGLGDDHDHCGHHHDHDHHRDHHDHNLQAAYIHVLADVLTSVLAIAALLLGKYLGWWWMDPMMGLVGAAVIGKWAWGLLRKTGSVLLDHSDDRELPEEVRAAIEGDADNRLSDLHLWQIGPGHWGAIVSLVTRTPREPGHYKTLLAEVHELSHVTVEVHPCDGASCG</sequence>
<dbReference type="GO" id="GO:0006882">
    <property type="term" value="P:intracellular zinc ion homeostasis"/>
    <property type="evidence" value="ECO:0007669"/>
    <property type="project" value="InterPro"/>
</dbReference>
<name>A0A0C2UFM0_PARME</name>
<evidence type="ECO:0000256" key="6">
    <source>
        <dbReference type="ARBA" id="ARBA00023136"/>
    </source>
</evidence>
<dbReference type="RefSeq" id="WP_009869366.1">
    <property type="nucleotide sequence ID" value="NZ_JXSL01000019.1"/>
</dbReference>
<dbReference type="InterPro" id="IPR045316">
    <property type="entry name" value="Msc2-like"/>
</dbReference>
<keyword evidence="6 7" id="KW-0472">Membrane</keyword>
<comment type="caution">
    <text evidence="9">The sequence shown here is derived from an EMBL/GenBank/DDBJ whole genome shotgun (WGS) entry which is preliminary data.</text>
</comment>
<comment type="subcellular location">
    <subcellularLocation>
        <location evidence="1">Membrane</location>
        <topology evidence="1">Multi-pass membrane protein</topology>
    </subcellularLocation>
</comment>
<dbReference type="STRING" id="272627.CCC_01473"/>
<dbReference type="GO" id="GO:0016020">
    <property type="term" value="C:membrane"/>
    <property type="evidence" value="ECO:0007669"/>
    <property type="project" value="UniProtKB-SubCell"/>
</dbReference>
<dbReference type="NCBIfam" id="TIGR01297">
    <property type="entry name" value="CDF"/>
    <property type="match status" value="1"/>
</dbReference>
<dbReference type="AlphaFoldDB" id="A0A0C2UFM0"/>
<feature type="transmembrane region" description="Helical" evidence="7">
    <location>
        <begin position="181"/>
        <end position="201"/>
    </location>
</feature>
<keyword evidence="5" id="KW-0406">Ion transport</keyword>
<dbReference type="InterPro" id="IPR058533">
    <property type="entry name" value="Cation_efflux_TM"/>
</dbReference>
<feature type="transmembrane region" description="Helical" evidence="7">
    <location>
        <begin position="93"/>
        <end position="114"/>
    </location>
</feature>
<dbReference type="PANTHER" id="PTHR45755">
    <property type="match status" value="1"/>
</dbReference>
<keyword evidence="2" id="KW-0813">Transport</keyword>
<evidence type="ECO:0000256" key="2">
    <source>
        <dbReference type="ARBA" id="ARBA00022448"/>
    </source>
</evidence>
<evidence type="ECO:0000256" key="3">
    <source>
        <dbReference type="ARBA" id="ARBA00022692"/>
    </source>
</evidence>
<keyword evidence="3 7" id="KW-0812">Transmembrane</keyword>
<dbReference type="PANTHER" id="PTHR45755:SF4">
    <property type="entry name" value="ZINC TRANSPORTER 7"/>
    <property type="match status" value="1"/>
</dbReference>
<dbReference type="Gene3D" id="1.20.1510.10">
    <property type="entry name" value="Cation efflux protein transmembrane domain"/>
    <property type="match status" value="1"/>
</dbReference>
<protein>
    <submittedName>
        <fullName evidence="9">Cobalt-zinc-cadmium resistance protein CzcD</fullName>
    </submittedName>
</protein>
<feature type="domain" description="Cation efflux protein transmembrane" evidence="8">
    <location>
        <begin position="29"/>
        <end position="238"/>
    </location>
</feature>
<evidence type="ECO:0000256" key="7">
    <source>
        <dbReference type="SAM" id="Phobius"/>
    </source>
</evidence>
<reference evidence="9 10" key="1">
    <citation type="submission" date="2015-01" db="EMBL/GenBank/DDBJ databases">
        <title>Genome Sequence of Magnetospirillum magnetotacticum Strain MS-1.</title>
        <authorList>
            <person name="Marinov G.K."/>
            <person name="Smalley M.D."/>
            <person name="DeSalvo G."/>
        </authorList>
    </citation>
    <scope>NUCLEOTIDE SEQUENCE [LARGE SCALE GENOMIC DNA]</scope>
    <source>
        <strain evidence="9 10">MS-1</strain>
    </source>
</reference>
<dbReference type="OrthoDB" id="271709at2"/>
<accession>A0A0C2UFM0</accession>
<dbReference type="EMBL" id="JXSL01000019">
    <property type="protein sequence ID" value="KIM00318.1"/>
    <property type="molecule type" value="Genomic_DNA"/>
</dbReference>
<dbReference type="GO" id="GO:0005385">
    <property type="term" value="F:zinc ion transmembrane transporter activity"/>
    <property type="evidence" value="ECO:0007669"/>
    <property type="project" value="InterPro"/>
</dbReference>
<organism evidence="9 10">
    <name type="scientific">Paramagnetospirillum magnetotacticum MS-1</name>
    <dbReference type="NCBI Taxonomy" id="272627"/>
    <lineage>
        <taxon>Bacteria</taxon>
        <taxon>Pseudomonadati</taxon>
        <taxon>Pseudomonadota</taxon>
        <taxon>Alphaproteobacteria</taxon>
        <taxon>Rhodospirillales</taxon>
        <taxon>Magnetospirillaceae</taxon>
        <taxon>Paramagnetospirillum</taxon>
    </lineage>
</organism>
<feature type="transmembrane region" description="Helical" evidence="7">
    <location>
        <begin position="29"/>
        <end position="48"/>
    </location>
</feature>
<evidence type="ECO:0000256" key="5">
    <source>
        <dbReference type="ARBA" id="ARBA00023065"/>
    </source>
</evidence>
<feature type="transmembrane region" description="Helical" evidence="7">
    <location>
        <begin position="60"/>
        <end position="81"/>
    </location>
</feature>
<evidence type="ECO:0000313" key="10">
    <source>
        <dbReference type="Proteomes" id="UP000031971"/>
    </source>
</evidence>
<feature type="transmembrane region" description="Helical" evidence="7">
    <location>
        <begin position="126"/>
        <end position="149"/>
    </location>
</feature>
<evidence type="ECO:0000313" key="9">
    <source>
        <dbReference type="EMBL" id="KIM00318.1"/>
    </source>
</evidence>